<organism evidence="7 8">
    <name type="scientific">Desulfosoma caldarium</name>
    <dbReference type="NCBI Taxonomy" id="610254"/>
    <lineage>
        <taxon>Bacteria</taxon>
        <taxon>Pseudomonadati</taxon>
        <taxon>Thermodesulfobacteriota</taxon>
        <taxon>Syntrophobacteria</taxon>
        <taxon>Syntrophobacterales</taxon>
        <taxon>Syntrophobacteraceae</taxon>
        <taxon>Desulfosoma</taxon>
    </lineage>
</organism>
<comment type="caution">
    <text evidence="7">The sequence shown here is derived from an EMBL/GenBank/DDBJ whole genome shotgun (WGS) entry which is preliminary data.</text>
</comment>
<dbReference type="GO" id="GO:0055085">
    <property type="term" value="P:transmembrane transport"/>
    <property type="evidence" value="ECO:0007669"/>
    <property type="project" value="InterPro"/>
</dbReference>
<feature type="transmembrane region" description="Helical" evidence="6">
    <location>
        <begin position="53"/>
        <end position="77"/>
    </location>
</feature>
<dbReference type="AlphaFoldDB" id="A0A3N1VKJ2"/>
<dbReference type="GO" id="GO:0043190">
    <property type="term" value="C:ATP-binding cassette (ABC) transporter complex"/>
    <property type="evidence" value="ECO:0007669"/>
    <property type="project" value="InterPro"/>
</dbReference>
<dbReference type="InterPro" id="IPR030923">
    <property type="entry name" value="LptG"/>
</dbReference>
<evidence type="ECO:0000256" key="6">
    <source>
        <dbReference type="SAM" id="Phobius"/>
    </source>
</evidence>
<feature type="transmembrane region" description="Helical" evidence="6">
    <location>
        <begin position="302"/>
        <end position="319"/>
    </location>
</feature>
<sequence length="358" mass="39705">MKILTRYVLKHFFWVFGIALFGFGGIYVVVDFFEKLDDILEKKAAAMDAVLYFAYKVPAILAQGIPIAALLATLIGLGILQRNREIMALRAAGLRAWAYAGPMVLASLTLVVVTFMAGETLGRSLNRKAADLWQEKIEKKDVQLGFLQENVWYHSQDYFLQARTYDAATKVFQGVSIYELDEQFRLRRRLDAQRLIWAESSWRAEKGTVLAYKGGMAQHQAFEHMDMALALHPKDLAVAAALPEELRWDLLYGYTKKLGAEGYNTVPYRVELHMRVATAFATLILGLIGVSLGLHLGHRGGIALGIALGLGLTFAYLVLLQIGASFARSEILPVALGVWMPNGLFAAIGAALWVRAPQ</sequence>
<evidence type="ECO:0000256" key="2">
    <source>
        <dbReference type="ARBA" id="ARBA00022475"/>
    </source>
</evidence>
<feature type="transmembrane region" description="Helical" evidence="6">
    <location>
        <begin position="97"/>
        <end position="118"/>
    </location>
</feature>
<comment type="subcellular location">
    <subcellularLocation>
        <location evidence="1">Cell membrane</location>
        <topology evidence="1">Multi-pass membrane protein</topology>
    </subcellularLocation>
</comment>
<proteinExistence type="predicted"/>
<protein>
    <submittedName>
        <fullName evidence="7">Lipopolysaccharide export system permease protein</fullName>
    </submittedName>
</protein>
<gene>
    <name evidence="7" type="ORF">EDC27_0682</name>
</gene>
<dbReference type="NCBIfam" id="TIGR04408">
    <property type="entry name" value="LptG_lptG"/>
    <property type="match status" value="1"/>
</dbReference>
<evidence type="ECO:0000256" key="5">
    <source>
        <dbReference type="ARBA" id="ARBA00023136"/>
    </source>
</evidence>
<evidence type="ECO:0000313" key="7">
    <source>
        <dbReference type="EMBL" id="ROR01508.1"/>
    </source>
</evidence>
<feature type="transmembrane region" description="Helical" evidence="6">
    <location>
        <begin position="331"/>
        <end position="354"/>
    </location>
</feature>
<dbReference type="Proteomes" id="UP000276223">
    <property type="component" value="Unassembled WGS sequence"/>
</dbReference>
<evidence type="ECO:0000313" key="8">
    <source>
        <dbReference type="Proteomes" id="UP000276223"/>
    </source>
</evidence>
<accession>A0A3N1VKJ2</accession>
<evidence type="ECO:0000256" key="3">
    <source>
        <dbReference type="ARBA" id="ARBA00022692"/>
    </source>
</evidence>
<evidence type="ECO:0000256" key="1">
    <source>
        <dbReference type="ARBA" id="ARBA00004651"/>
    </source>
</evidence>
<keyword evidence="3 6" id="KW-0812">Transmembrane</keyword>
<reference evidence="7 8" key="1">
    <citation type="submission" date="2018-11" db="EMBL/GenBank/DDBJ databases">
        <title>Genomic Encyclopedia of Type Strains, Phase IV (KMG-IV): sequencing the most valuable type-strain genomes for metagenomic binning, comparative biology and taxonomic classification.</title>
        <authorList>
            <person name="Goeker M."/>
        </authorList>
    </citation>
    <scope>NUCLEOTIDE SEQUENCE [LARGE SCALE GENOMIC DNA]</scope>
    <source>
        <strain evidence="7 8">DSM 22027</strain>
    </source>
</reference>
<evidence type="ECO:0000256" key="4">
    <source>
        <dbReference type="ARBA" id="ARBA00022989"/>
    </source>
</evidence>
<dbReference type="PANTHER" id="PTHR33529:SF6">
    <property type="entry name" value="YJGP_YJGQ FAMILY PERMEASE"/>
    <property type="match status" value="1"/>
</dbReference>
<dbReference type="Pfam" id="PF03739">
    <property type="entry name" value="LptF_LptG"/>
    <property type="match status" value="1"/>
</dbReference>
<dbReference type="RefSeq" id="WP_170161550.1">
    <property type="nucleotide sequence ID" value="NZ_RJVA01000010.1"/>
</dbReference>
<feature type="transmembrane region" description="Helical" evidence="6">
    <location>
        <begin position="276"/>
        <end position="296"/>
    </location>
</feature>
<keyword evidence="8" id="KW-1185">Reference proteome</keyword>
<name>A0A3N1VKJ2_9BACT</name>
<dbReference type="PANTHER" id="PTHR33529">
    <property type="entry name" value="SLR0882 PROTEIN-RELATED"/>
    <property type="match status" value="1"/>
</dbReference>
<keyword evidence="2" id="KW-1003">Cell membrane</keyword>
<feature type="transmembrane region" description="Helical" evidence="6">
    <location>
        <begin position="12"/>
        <end position="33"/>
    </location>
</feature>
<dbReference type="EMBL" id="RJVA01000010">
    <property type="protein sequence ID" value="ROR01508.1"/>
    <property type="molecule type" value="Genomic_DNA"/>
</dbReference>
<dbReference type="InterPro" id="IPR005495">
    <property type="entry name" value="LptG/LptF_permease"/>
</dbReference>
<keyword evidence="5 6" id="KW-0472">Membrane</keyword>
<keyword evidence="4 6" id="KW-1133">Transmembrane helix</keyword>
<dbReference type="GO" id="GO:0015920">
    <property type="term" value="P:lipopolysaccharide transport"/>
    <property type="evidence" value="ECO:0007669"/>
    <property type="project" value="TreeGrafter"/>
</dbReference>